<organism evidence="7 8">
    <name type="scientific">Bifidobacterium amazonense</name>
    <dbReference type="NCBI Taxonomy" id="2809027"/>
    <lineage>
        <taxon>Bacteria</taxon>
        <taxon>Bacillati</taxon>
        <taxon>Actinomycetota</taxon>
        <taxon>Actinomycetes</taxon>
        <taxon>Bifidobacteriales</taxon>
        <taxon>Bifidobacteriaceae</taxon>
        <taxon>Bifidobacterium</taxon>
    </lineage>
</organism>
<evidence type="ECO:0000256" key="2">
    <source>
        <dbReference type="ARBA" id="ARBA00022629"/>
    </source>
</evidence>
<keyword evidence="3" id="KW-0808">Transferase</keyword>
<reference evidence="7 8" key="2">
    <citation type="journal article" date="2021" name="Syst. Appl. Microbiol.">
        <title>Phylogenetic classification of ten novel species belonging to the genus Bifidobacterium comprising B. phasiani sp. nov., B. pongonis sp. nov., B. saguinibicoloris sp. nov., B. colobi sp. nov., B. simiiventris sp. nov., B. santillanense sp. nov., B. miconis sp. nov., B. amazonense sp. nov., B. pluvialisilvae sp. nov., and B. miconisargentati sp. nov.</title>
        <authorList>
            <person name="Lugli G.A."/>
            <person name="Calvete-Torre I."/>
            <person name="Alessandri G."/>
            <person name="Milani C."/>
            <person name="Turroni F."/>
            <person name="Laiolo P."/>
            <person name="Ossiprandi M.C."/>
            <person name="Margolles A."/>
            <person name="Ruiz L."/>
            <person name="Ventura M."/>
        </authorList>
    </citation>
    <scope>NUCLEOTIDE SEQUENCE [LARGE SCALE GENOMIC DNA]</scope>
    <source>
        <strain evidence="7 8">MA1</strain>
    </source>
</reference>
<evidence type="ECO:0000313" key="8">
    <source>
        <dbReference type="Proteomes" id="UP000710815"/>
    </source>
</evidence>
<dbReference type="Pfam" id="PF02782">
    <property type="entry name" value="FGGY_C"/>
    <property type="match status" value="1"/>
</dbReference>
<keyword evidence="4 7" id="KW-0418">Kinase</keyword>
<keyword evidence="8" id="KW-1185">Reference proteome</keyword>
<protein>
    <submittedName>
        <fullName evidence="7">FGGY-family carbohydrate kinase</fullName>
    </submittedName>
</protein>
<evidence type="ECO:0000259" key="6">
    <source>
        <dbReference type="Pfam" id="PF02782"/>
    </source>
</evidence>
<name>A0ABS9VTX6_9BIFI</name>
<evidence type="ECO:0000313" key="7">
    <source>
        <dbReference type="EMBL" id="MCH9275396.1"/>
    </source>
</evidence>
<evidence type="ECO:0000256" key="3">
    <source>
        <dbReference type="ARBA" id="ARBA00022679"/>
    </source>
</evidence>
<dbReference type="InterPro" id="IPR043129">
    <property type="entry name" value="ATPase_NBD"/>
</dbReference>
<dbReference type="EMBL" id="JAFEJT020000010">
    <property type="protein sequence ID" value="MCH9275396.1"/>
    <property type="molecule type" value="Genomic_DNA"/>
</dbReference>
<keyword evidence="2" id="KW-0119">Carbohydrate metabolism</keyword>
<dbReference type="Gene3D" id="3.30.420.40">
    <property type="match status" value="2"/>
</dbReference>
<dbReference type="PANTHER" id="PTHR43095">
    <property type="entry name" value="SUGAR KINASE"/>
    <property type="match status" value="1"/>
</dbReference>
<comment type="caution">
    <text evidence="7">The sequence shown here is derived from an EMBL/GenBank/DDBJ whole genome shotgun (WGS) entry which is preliminary data.</text>
</comment>
<comment type="similarity">
    <text evidence="1">Belongs to the FGGY kinase family.</text>
</comment>
<dbReference type="Pfam" id="PF00370">
    <property type="entry name" value="FGGY_N"/>
    <property type="match status" value="1"/>
</dbReference>
<dbReference type="InterPro" id="IPR050406">
    <property type="entry name" value="FGGY_Carb_Kinase"/>
</dbReference>
<evidence type="ECO:0000259" key="5">
    <source>
        <dbReference type="Pfam" id="PF00370"/>
    </source>
</evidence>
<accession>A0ABS9VTX6</accession>
<evidence type="ECO:0000256" key="4">
    <source>
        <dbReference type="ARBA" id="ARBA00022777"/>
    </source>
</evidence>
<dbReference type="InterPro" id="IPR018485">
    <property type="entry name" value="FGGY_C"/>
</dbReference>
<gene>
    <name evidence="7" type="ORF">JS533_003775</name>
</gene>
<dbReference type="GO" id="GO:0016301">
    <property type="term" value="F:kinase activity"/>
    <property type="evidence" value="ECO:0007669"/>
    <property type="project" value="UniProtKB-KW"/>
</dbReference>
<dbReference type="RefSeq" id="WP_241513191.1">
    <property type="nucleotide sequence ID" value="NZ_JAFEJT020000010.1"/>
</dbReference>
<evidence type="ECO:0000256" key="1">
    <source>
        <dbReference type="ARBA" id="ARBA00009156"/>
    </source>
</evidence>
<dbReference type="InterPro" id="IPR018484">
    <property type="entry name" value="FGGY_N"/>
</dbReference>
<dbReference type="CDD" id="cd07809">
    <property type="entry name" value="ASKHA_NBD_FGGY_BaXK-like"/>
    <property type="match status" value="1"/>
</dbReference>
<sequence length="547" mass="58971">MAATVSDTEQIAGIAEKIRAGKTSLGIEFGSTRIKAVLIDDTYATIASGDYSWASHLEDGLWSYSVDEIWKGLQSAYAAMANDVHTAYGEKLTKIGHIGFSAMMHGYLAFDKDGELLVPFRTWQNTNTHEAHEKLSELFQYNIPERWSIAHLYQCVLNKEEHVSKVAYFTTLAGYVHWKLTGEKVLGIGDASGMFPIDPTTHTYEQAFIEKFDALPEVAAQPWKLENLLPTPLVAGTPAGTLTEAGALLLDPTGTLKPGITLAPPEGDAGTGMVATNSVRVRTGNVSAGTSIFAMVVLEHKLKALHPEVDLVTTPAGDLAGMSHANNFTSDLNAWVGLFGQFAAAIGQPVDAGTLYGTLFRTAISDDADADCGGLINYPFRSGEFLAGLEEGRPLFVRNPEAHMSLANFMRAQLFSAFSPVKIGMDVMTKDEHVEIDSLVGHGGIFTTPKVAQKILAAAFDTPIKVMTTAAEGGAWGMAVLADYLWNTNEDHTNLADYLDGRVFKDAQSTTETPDPNDVAGFERFFERFGKGLPIEKAAIAAVPLEG</sequence>
<feature type="domain" description="Carbohydrate kinase FGGY N-terminal" evidence="5">
    <location>
        <begin position="25"/>
        <end position="213"/>
    </location>
</feature>
<dbReference type="SUPFAM" id="SSF53067">
    <property type="entry name" value="Actin-like ATPase domain"/>
    <property type="match status" value="2"/>
</dbReference>
<proteinExistence type="inferred from homology"/>
<reference evidence="7 8" key="1">
    <citation type="journal article" date="2021" name="Environ. Microbiol.">
        <title>Genetic insights into the dark matter of the mammalian gut microbiota through targeted genome reconstruction.</title>
        <authorList>
            <person name="Lugli G.A."/>
            <person name="Alessandri G."/>
            <person name="Milani C."/>
            <person name="Viappiani A."/>
            <person name="Fontana F."/>
            <person name="Tarracchini C."/>
            <person name="Mancabelli L."/>
            <person name="Argentini C."/>
            <person name="Ruiz L."/>
            <person name="Margolles A."/>
            <person name="van Sinderen D."/>
            <person name="Turroni F."/>
            <person name="Ventura M."/>
        </authorList>
    </citation>
    <scope>NUCLEOTIDE SEQUENCE [LARGE SCALE GENOMIC DNA]</scope>
    <source>
        <strain evidence="7 8">MA1</strain>
    </source>
</reference>
<dbReference type="Proteomes" id="UP000710815">
    <property type="component" value="Unassembled WGS sequence"/>
</dbReference>
<dbReference type="PANTHER" id="PTHR43095:SF5">
    <property type="entry name" value="XYLULOSE KINASE"/>
    <property type="match status" value="1"/>
</dbReference>
<keyword evidence="2" id="KW-0859">Xylose metabolism</keyword>
<feature type="domain" description="Carbohydrate kinase FGGY C-terminal" evidence="6">
    <location>
        <begin position="285"/>
        <end position="484"/>
    </location>
</feature>